<reference evidence="1" key="1">
    <citation type="submission" date="2024-02" db="EMBL/GenBank/DDBJ databases">
        <authorList>
            <consortium name="ELIXIR-Norway"/>
            <consortium name="Elixir Norway"/>
        </authorList>
    </citation>
    <scope>NUCLEOTIDE SEQUENCE</scope>
</reference>
<sequence length="271" mass="30699">MLRTCVSLLRRRVVVSLTSSASASSSSWQPCVAGCLNDEVVAFLETTKRRQFSSGSNVGAAAAEQEKIVAAVVLERLPVVLPQLAPPVEAFQNFSFEWQQQYRREYPKEFLDASSSRGDDEGEVAFEPAPTVTEADRTNNRRSLDRALCKRLYLILQGFPHGGPKDKPIWHFPEKEYLNEDSLRKVAESAVELFAANPSDFFFVGNAPCGHLAYRLSTPPYKRFFFKSQMMGSKVNVKGRKIRDYAWVAKDELAEYFDPAEFEYMKKMLID</sequence>
<accession>A0ABP0TH72</accession>
<dbReference type="PANTHER" id="PTHR13124:SF12">
    <property type="entry name" value="LARGE RIBOSOMAL SUBUNIT PROTEIN ML46"/>
    <property type="match status" value="1"/>
</dbReference>
<evidence type="ECO:0008006" key="3">
    <source>
        <dbReference type="Google" id="ProtNLM"/>
    </source>
</evidence>
<dbReference type="InterPro" id="IPR033650">
    <property type="entry name" value="Ribosomal_mL46_NUDIX"/>
</dbReference>
<dbReference type="CDD" id="cd04661">
    <property type="entry name" value="NUDIX_MRP_L46"/>
    <property type="match status" value="1"/>
</dbReference>
<organism evidence="1 2">
    <name type="scientific">Sphagnum troendelagicum</name>
    <dbReference type="NCBI Taxonomy" id="128251"/>
    <lineage>
        <taxon>Eukaryota</taxon>
        <taxon>Viridiplantae</taxon>
        <taxon>Streptophyta</taxon>
        <taxon>Embryophyta</taxon>
        <taxon>Bryophyta</taxon>
        <taxon>Sphagnophytina</taxon>
        <taxon>Sphagnopsida</taxon>
        <taxon>Sphagnales</taxon>
        <taxon>Sphagnaceae</taxon>
        <taxon>Sphagnum</taxon>
    </lineage>
</organism>
<proteinExistence type="predicted"/>
<gene>
    <name evidence="1" type="ORF">CSSPTR1EN2_LOCUS3535</name>
</gene>
<dbReference type="Proteomes" id="UP001497512">
    <property type="component" value="Chromosome 11"/>
</dbReference>
<dbReference type="PANTHER" id="PTHR13124">
    <property type="entry name" value="39S RIBOSOMAL PROTEIN L46, MITOCHONDRIAL PRECURSOR-RELATED"/>
    <property type="match status" value="1"/>
</dbReference>
<dbReference type="InterPro" id="IPR040008">
    <property type="entry name" value="Ribosomal_mL46"/>
</dbReference>
<keyword evidence="2" id="KW-1185">Reference proteome</keyword>
<dbReference type="Gene3D" id="3.90.79.10">
    <property type="entry name" value="Nucleoside Triphosphate Pyrophosphohydrolase"/>
    <property type="match status" value="1"/>
</dbReference>
<dbReference type="EMBL" id="OZ019903">
    <property type="protein sequence ID" value="CAK9196561.1"/>
    <property type="molecule type" value="Genomic_DNA"/>
</dbReference>
<name>A0ABP0TH72_9BRYO</name>
<evidence type="ECO:0000313" key="2">
    <source>
        <dbReference type="Proteomes" id="UP001497512"/>
    </source>
</evidence>
<evidence type="ECO:0000313" key="1">
    <source>
        <dbReference type="EMBL" id="CAK9196561.1"/>
    </source>
</evidence>
<protein>
    <recommendedName>
        <fullName evidence="3">Mitochondrial ribosomal protein L46</fullName>
    </recommendedName>
</protein>